<evidence type="ECO:0000313" key="1">
    <source>
        <dbReference type="EMBL" id="GFM38041.1"/>
    </source>
</evidence>
<comment type="caution">
    <text evidence="1">The sequence shown here is derived from an EMBL/GenBank/DDBJ whole genome shotgun (WGS) entry which is preliminary data.</text>
</comment>
<keyword evidence="2" id="KW-1185">Reference proteome</keyword>
<evidence type="ECO:0000313" key="2">
    <source>
        <dbReference type="Proteomes" id="UP000503820"/>
    </source>
</evidence>
<proteinExistence type="predicted"/>
<accession>A0A7J0BXZ1</accession>
<sequence>MKFSILYEHVAKCWPERIDVSDCYKNPAGDLVCPTLRTVWDAIEAADQGEFDEWFGLMCWCIYCDLGRLAKVSYESGRGYILLKDINIYNVERKCRNDLSEPEWIDYVKAYVNDLEEAL</sequence>
<reference evidence="1 2" key="1">
    <citation type="submission" date="2020-05" db="EMBL/GenBank/DDBJ databases">
        <title>Draft genome sequence of Desulfovibrio psychrotolerans JS1T.</title>
        <authorList>
            <person name="Ueno A."/>
            <person name="Tamazawa S."/>
            <person name="Tamamura S."/>
            <person name="Murakami T."/>
            <person name="Kiyama T."/>
            <person name="Inomata H."/>
            <person name="Amano Y."/>
            <person name="Miyakawa K."/>
            <person name="Tamaki H."/>
            <person name="Naganuma T."/>
            <person name="Kaneko K."/>
        </authorList>
    </citation>
    <scope>NUCLEOTIDE SEQUENCE [LARGE SCALE GENOMIC DNA]</scope>
    <source>
        <strain evidence="1 2">JS1</strain>
    </source>
</reference>
<dbReference type="RefSeq" id="WP_174410669.1">
    <property type="nucleotide sequence ID" value="NZ_BLVP01000022.1"/>
</dbReference>
<dbReference type="AlphaFoldDB" id="A0A7J0BXZ1"/>
<name>A0A7J0BXZ1_9BACT</name>
<dbReference type="Proteomes" id="UP000503820">
    <property type="component" value="Unassembled WGS sequence"/>
</dbReference>
<gene>
    <name evidence="1" type="ORF">DSM19430T_27250</name>
</gene>
<organism evidence="1 2">
    <name type="scientific">Desulfovibrio psychrotolerans</name>
    <dbReference type="NCBI Taxonomy" id="415242"/>
    <lineage>
        <taxon>Bacteria</taxon>
        <taxon>Pseudomonadati</taxon>
        <taxon>Thermodesulfobacteriota</taxon>
        <taxon>Desulfovibrionia</taxon>
        <taxon>Desulfovibrionales</taxon>
        <taxon>Desulfovibrionaceae</taxon>
        <taxon>Desulfovibrio</taxon>
    </lineage>
</organism>
<protein>
    <submittedName>
        <fullName evidence="1">Uncharacterized protein</fullName>
    </submittedName>
</protein>
<dbReference type="EMBL" id="BLVP01000022">
    <property type="protein sequence ID" value="GFM38041.1"/>
    <property type="molecule type" value="Genomic_DNA"/>
</dbReference>